<name>A0AAU6PG42_9GAMM</name>
<organism evidence="1">
    <name type="scientific">Catillopecten margaritatus gill symbiont</name>
    <dbReference type="NCBI Taxonomy" id="3083288"/>
    <lineage>
        <taxon>Bacteria</taxon>
        <taxon>Pseudomonadati</taxon>
        <taxon>Pseudomonadota</taxon>
        <taxon>Gammaproteobacteria</taxon>
        <taxon>sulfur-oxidizing symbionts</taxon>
    </lineage>
</organism>
<reference evidence="1" key="1">
    <citation type="submission" date="2023-10" db="EMBL/GenBank/DDBJ databases">
        <title>The first scallop-associated chemosynthetic bacterial symbiont.</title>
        <authorList>
            <person name="Lin Y.-T."/>
            <person name="Sun J."/>
            <person name="Ip J.C.-H."/>
            <person name="He X."/>
            <person name="Gao Z.-M."/>
            <person name="Perez M."/>
            <person name="Xu T."/>
            <person name="Qian P.-Y."/>
            <person name="Qiu J.-W."/>
        </authorList>
    </citation>
    <scope>NUCLEOTIDE SEQUENCE</scope>
    <source>
        <strain evidence="1">Gill1</strain>
    </source>
</reference>
<proteinExistence type="predicted"/>
<dbReference type="AlphaFoldDB" id="A0AAU6PG42"/>
<protein>
    <submittedName>
        <fullName evidence="1">Uncharacterized protein</fullName>
    </submittedName>
</protein>
<evidence type="ECO:0000313" key="1">
    <source>
        <dbReference type="EMBL" id="WXT99998.1"/>
    </source>
</evidence>
<accession>A0AAU6PG42</accession>
<dbReference type="EMBL" id="CP138327">
    <property type="protein sequence ID" value="WXT99998.1"/>
    <property type="molecule type" value="Genomic_DNA"/>
</dbReference>
<gene>
    <name evidence="1" type="ORF">Ctma_0704</name>
</gene>
<sequence length="40" mass="4811">MIGLIIVDYTYNNYRVKLHSFKKHKYLCQTPTKQTHSVQI</sequence>